<dbReference type="EMBL" id="MEZJ01000044">
    <property type="protein sequence ID" value="OGD53117.1"/>
    <property type="molecule type" value="Genomic_DNA"/>
</dbReference>
<organism evidence="1 2">
    <name type="scientific">Candidatus Beckwithbacteria bacterium RBG_13_35_6</name>
    <dbReference type="NCBI Taxonomy" id="1797456"/>
    <lineage>
        <taxon>Bacteria</taxon>
        <taxon>Candidatus Beckwithiibacteriota</taxon>
    </lineage>
</organism>
<sequence>MPINYGLVEGPFGNQSLALPEPELQSDDLLLDELTLVLPFDIQQVLNRAADGSFEGLGLTTDALYT</sequence>
<gene>
    <name evidence="1" type="ORF">A3J78_01470</name>
</gene>
<dbReference type="AlphaFoldDB" id="A0A1F5DD74"/>
<accession>A0A1F5DD74</accession>
<dbReference type="Proteomes" id="UP000178758">
    <property type="component" value="Unassembled WGS sequence"/>
</dbReference>
<protein>
    <submittedName>
        <fullName evidence="1">Uncharacterized protein</fullName>
    </submittedName>
</protein>
<comment type="caution">
    <text evidence="1">The sequence shown here is derived from an EMBL/GenBank/DDBJ whole genome shotgun (WGS) entry which is preliminary data.</text>
</comment>
<name>A0A1F5DD74_9BACT</name>
<reference evidence="1 2" key="1">
    <citation type="journal article" date="2016" name="Nat. Commun.">
        <title>Thousands of microbial genomes shed light on interconnected biogeochemical processes in an aquifer system.</title>
        <authorList>
            <person name="Anantharaman K."/>
            <person name="Brown C.T."/>
            <person name="Hug L.A."/>
            <person name="Sharon I."/>
            <person name="Castelle C.J."/>
            <person name="Probst A.J."/>
            <person name="Thomas B.C."/>
            <person name="Singh A."/>
            <person name="Wilkins M.J."/>
            <person name="Karaoz U."/>
            <person name="Brodie E.L."/>
            <person name="Williams K.H."/>
            <person name="Hubbard S.S."/>
            <person name="Banfield J.F."/>
        </authorList>
    </citation>
    <scope>NUCLEOTIDE SEQUENCE [LARGE SCALE GENOMIC DNA]</scope>
</reference>
<evidence type="ECO:0000313" key="2">
    <source>
        <dbReference type="Proteomes" id="UP000178758"/>
    </source>
</evidence>
<evidence type="ECO:0000313" key="1">
    <source>
        <dbReference type="EMBL" id="OGD53117.1"/>
    </source>
</evidence>
<proteinExistence type="predicted"/>